<dbReference type="Proteomes" id="UP000199399">
    <property type="component" value="Unassembled WGS sequence"/>
</dbReference>
<dbReference type="RefSeq" id="WP_244153591.1">
    <property type="nucleotide sequence ID" value="NZ_FNBP01000002.1"/>
</dbReference>
<proteinExistence type="inferred from homology"/>
<accession>A0A1G7L1C6</accession>
<evidence type="ECO:0000313" key="5">
    <source>
        <dbReference type="EMBL" id="SDF43134.1"/>
    </source>
</evidence>
<evidence type="ECO:0000256" key="1">
    <source>
        <dbReference type="ARBA" id="ARBA00009387"/>
    </source>
</evidence>
<protein>
    <submittedName>
        <fullName evidence="5">Transglycosylase SLT domain-containing protein</fullName>
    </submittedName>
</protein>
<keyword evidence="3" id="KW-0732">Signal</keyword>
<feature type="region of interest" description="Disordered" evidence="2">
    <location>
        <begin position="42"/>
        <end position="89"/>
    </location>
</feature>
<feature type="chain" id="PRO_5011551750" evidence="3">
    <location>
        <begin position="20"/>
        <end position="262"/>
    </location>
</feature>
<sequence length="262" mass="28228">MKPALIALVLSVAPSFAMAELPKQPTAGEEVVATAVPEVRPKTRESVQQASAALSFPEGVKTDETPPALETAPFTTTLRPPARAGNLPRTRWQHMRGHSLWTRAAISALKSHGKPLVDMVPGDVETWCPAYPDASDAQRRAFWVGFLSTLAKHESTYRSWAVGGGGRWYGLLQILPGTARGYKCNVGSGDALKNGAANLSCAVRIMATTVPRDGVIAGNGKRGVGADWGPMRSASKRKDMASWLRRQSYCKPLSDTRPRARP</sequence>
<evidence type="ECO:0000259" key="4">
    <source>
        <dbReference type="Pfam" id="PF01464"/>
    </source>
</evidence>
<dbReference type="SUPFAM" id="SSF53955">
    <property type="entry name" value="Lysozyme-like"/>
    <property type="match status" value="1"/>
</dbReference>
<organism evidence="5 6">
    <name type="scientific">Sulfitobacter delicatus</name>
    <dbReference type="NCBI Taxonomy" id="218672"/>
    <lineage>
        <taxon>Bacteria</taxon>
        <taxon>Pseudomonadati</taxon>
        <taxon>Pseudomonadota</taxon>
        <taxon>Alphaproteobacteria</taxon>
        <taxon>Rhodobacterales</taxon>
        <taxon>Roseobacteraceae</taxon>
        <taxon>Sulfitobacter</taxon>
    </lineage>
</organism>
<feature type="domain" description="Transglycosylase SLT" evidence="4">
    <location>
        <begin position="137"/>
        <end position="208"/>
    </location>
</feature>
<dbReference type="InterPro" id="IPR023346">
    <property type="entry name" value="Lysozyme-like_dom_sf"/>
</dbReference>
<dbReference type="STRING" id="218672.SAMN04489759_102180"/>
<comment type="similarity">
    <text evidence="1">Belongs to the virb1 family.</text>
</comment>
<dbReference type="EMBL" id="FNBP01000002">
    <property type="protein sequence ID" value="SDF43134.1"/>
    <property type="molecule type" value="Genomic_DNA"/>
</dbReference>
<evidence type="ECO:0000256" key="3">
    <source>
        <dbReference type="SAM" id="SignalP"/>
    </source>
</evidence>
<feature type="signal peptide" evidence="3">
    <location>
        <begin position="1"/>
        <end position="19"/>
    </location>
</feature>
<name>A0A1G7L1C6_9RHOB</name>
<evidence type="ECO:0000256" key="2">
    <source>
        <dbReference type="SAM" id="MobiDB-lite"/>
    </source>
</evidence>
<reference evidence="6" key="1">
    <citation type="submission" date="2016-10" db="EMBL/GenBank/DDBJ databases">
        <authorList>
            <person name="Varghese N."/>
            <person name="Submissions S."/>
        </authorList>
    </citation>
    <scope>NUCLEOTIDE SEQUENCE [LARGE SCALE GENOMIC DNA]</scope>
    <source>
        <strain evidence="6">DSM 16477</strain>
    </source>
</reference>
<dbReference type="AlphaFoldDB" id="A0A1G7L1C6"/>
<keyword evidence="6" id="KW-1185">Reference proteome</keyword>
<gene>
    <name evidence="5" type="ORF">SAMN04489759_102180</name>
</gene>
<dbReference type="Pfam" id="PF01464">
    <property type="entry name" value="SLT"/>
    <property type="match status" value="1"/>
</dbReference>
<evidence type="ECO:0000313" key="6">
    <source>
        <dbReference type="Proteomes" id="UP000199399"/>
    </source>
</evidence>
<dbReference type="InterPro" id="IPR008258">
    <property type="entry name" value="Transglycosylase_SLT_dom_1"/>
</dbReference>